<keyword evidence="2" id="KW-1133">Transmembrane helix</keyword>
<feature type="region of interest" description="Disordered" evidence="1">
    <location>
        <begin position="33"/>
        <end position="55"/>
    </location>
</feature>
<gene>
    <name evidence="3" type="ORF">ACFPA8_22375</name>
</gene>
<comment type="caution">
    <text evidence="3">The sequence shown here is derived from an EMBL/GenBank/DDBJ whole genome shotgun (WGS) entry which is preliminary data.</text>
</comment>
<evidence type="ECO:0000256" key="1">
    <source>
        <dbReference type="SAM" id="MobiDB-lite"/>
    </source>
</evidence>
<evidence type="ECO:0000313" key="4">
    <source>
        <dbReference type="Proteomes" id="UP001595997"/>
    </source>
</evidence>
<reference evidence="4" key="1">
    <citation type="journal article" date="2019" name="Int. J. Syst. Evol. Microbiol.">
        <title>The Global Catalogue of Microorganisms (GCM) 10K type strain sequencing project: providing services to taxonomists for standard genome sequencing and annotation.</title>
        <authorList>
            <consortium name="The Broad Institute Genomics Platform"/>
            <consortium name="The Broad Institute Genome Sequencing Center for Infectious Disease"/>
            <person name="Wu L."/>
            <person name="Ma J."/>
        </authorList>
    </citation>
    <scope>NUCLEOTIDE SEQUENCE [LARGE SCALE GENOMIC DNA]</scope>
    <source>
        <strain evidence="4">CGMCC 4.7357</strain>
    </source>
</reference>
<name>A0ABV9AB20_9ACTN</name>
<evidence type="ECO:0008006" key="5">
    <source>
        <dbReference type="Google" id="ProtNLM"/>
    </source>
</evidence>
<organism evidence="3 4">
    <name type="scientific">Streptomyces ovatisporus</name>
    <dbReference type="NCBI Taxonomy" id="1128682"/>
    <lineage>
        <taxon>Bacteria</taxon>
        <taxon>Bacillati</taxon>
        <taxon>Actinomycetota</taxon>
        <taxon>Actinomycetes</taxon>
        <taxon>Kitasatosporales</taxon>
        <taxon>Streptomycetaceae</taxon>
        <taxon>Streptomyces</taxon>
    </lineage>
</organism>
<keyword evidence="4" id="KW-1185">Reference proteome</keyword>
<dbReference type="SUPFAM" id="SSF52833">
    <property type="entry name" value="Thioredoxin-like"/>
    <property type="match status" value="1"/>
</dbReference>
<evidence type="ECO:0000256" key="2">
    <source>
        <dbReference type="SAM" id="Phobius"/>
    </source>
</evidence>
<protein>
    <recommendedName>
        <fullName evidence="5">Thioredoxin domain-containing protein</fullName>
    </recommendedName>
</protein>
<dbReference type="EMBL" id="JBHSFH010000013">
    <property type="protein sequence ID" value="MFC4496879.1"/>
    <property type="molecule type" value="Genomic_DNA"/>
</dbReference>
<proteinExistence type="predicted"/>
<accession>A0ABV9AB20</accession>
<keyword evidence="2" id="KW-0472">Membrane</keyword>
<sequence length="174" mass="17615">MDFVTSALIASWIAIALLAFVVAGLVRQVHQLSRSGTGGRGAPPQRAGIEPGRPAPGIGEIAGEGRTAVLLFLSDTCSTCEQVLAVANDWVEGAGGDGPAVRAVYAEPSVSAAGSAVPVLAGRVDLFEAYDALATPYAVIVDTAGRVARSEPVGSPSALLELLNPELPGPVRSS</sequence>
<keyword evidence="2" id="KW-0812">Transmembrane</keyword>
<evidence type="ECO:0000313" key="3">
    <source>
        <dbReference type="EMBL" id="MFC4496879.1"/>
    </source>
</evidence>
<dbReference type="RefSeq" id="WP_386451215.1">
    <property type="nucleotide sequence ID" value="NZ_JBHSFH010000013.1"/>
</dbReference>
<feature type="transmembrane region" description="Helical" evidence="2">
    <location>
        <begin position="6"/>
        <end position="26"/>
    </location>
</feature>
<dbReference type="InterPro" id="IPR036249">
    <property type="entry name" value="Thioredoxin-like_sf"/>
</dbReference>
<dbReference type="Proteomes" id="UP001595997">
    <property type="component" value="Unassembled WGS sequence"/>
</dbReference>